<proteinExistence type="predicted"/>
<protein>
    <submittedName>
        <fullName evidence="1">OsmC family peroxiredoxin</fullName>
    </submittedName>
</protein>
<sequence>MSEYIATVRWQRGEQAFLDNRYSRAHVWQFDGGCEVPASASPHIVPLPYSVAANVDPEEALVAALSSCHMLFFLSIAAKKRLVVDSYTDAAFGVMDTDRSGRQAMTRVTLRPCVHFGGDRQPTRAQLEQMHHQSHDSCFIANSVKTEVVTEIVVAAPV</sequence>
<dbReference type="InterPro" id="IPR052707">
    <property type="entry name" value="OsmC_Ohr_Peroxiredoxin"/>
</dbReference>
<dbReference type="PANTHER" id="PTHR42830">
    <property type="entry name" value="OSMOTICALLY INDUCIBLE FAMILY PROTEIN"/>
    <property type="match status" value="1"/>
</dbReference>
<dbReference type="OrthoDB" id="9795405at2"/>
<dbReference type="RefSeq" id="WP_142903435.1">
    <property type="nucleotide sequence ID" value="NZ_ML660090.1"/>
</dbReference>
<evidence type="ECO:0000313" key="1">
    <source>
        <dbReference type="EMBL" id="TQV82419.1"/>
    </source>
</evidence>
<dbReference type="SUPFAM" id="SSF82784">
    <property type="entry name" value="OsmC-like"/>
    <property type="match status" value="1"/>
</dbReference>
<dbReference type="InterPro" id="IPR036102">
    <property type="entry name" value="OsmC/Ohrsf"/>
</dbReference>
<name>A0A545TYW5_9GAMM</name>
<dbReference type="AlphaFoldDB" id="A0A545TYW5"/>
<keyword evidence="2" id="KW-1185">Reference proteome</keyword>
<organism evidence="1 2">
    <name type="scientific">Exilibacterium tricleocarpae</name>
    <dbReference type="NCBI Taxonomy" id="2591008"/>
    <lineage>
        <taxon>Bacteria</taxon>
        <taxon>Pseudomonadati</taxon>
        <taxon>Pseudomonadota</taxon>
        <taxon>Gammaproteobacteria</taxon>
        <taxon>Cellvibrionales</taxon>
        <taxon>Cellvibrionaceae</taxon>
        <taxon>Exilibacterium</taxon>
    </lineage>
</organism>
<evidence type="ECO:0000313" key="2">
    <source>
        <dbReference type="Proteomes" id="UP000319732"/>
    </source>
</evidence>
<accession>A0A545TYW5</accession>
<comment type="caution">
    <text evidence="1">The sequence shown here is derived from an EMBL/GenBank/DDBJ whole genome shotgun (WGS) entry which is preliminary data.</text>
</comment>
<dbReference type="PANTHER" id="PTHR42830:SF2">
    <property type="entry name" value="OSMC_OHR FAMILY PROTEIN"/>
    <property type="match status" value="1"/>
</dbReference>
<dbReference type="Pfam" id="PF02566">
    <property type="entry name" value="OsmC"/>
    <property type="match status" value="1"/>
</dbReference>
<dbReference type="InterPro" id="IPR015946">
    <property type="entry name" value="KH_dom-like_a/b"/>
</dbReference>
<dbReference type="Gene3D" id="3.30.300.20">
    <property type="match status" value="1"/>
</dbReference>
<dbReference type="InterPro" id="IPR003718">
    <property type="entry name" value="OsmC/Ohr_fam"/>
</dbReference>
<gene>
    <name evidence="1" type="ORF">FKG94_06650</name>
</gene>
<reference evidence="1 2" key="1">
    <citation type="submission" date="2019-06" db="EMBL/GenBank/DDBJ databases">
        <title>Whole genome sequence for Cellvibrionaceae sp. R142.</title>
        <authorList>
            <person name="Wang G."/>
        </authorList>
    </citation>
    <scope>NUCLEOTIDE SEQUENCE [LARGE SCALE GENOMIC DNA]</scope>
    <source>
        <strain evidence="1 2">R142</strain>
    </source>
</reference>
<dbReference type="Proteomes" id="UP000319732">
    <property type="component" value="Unassembled WGS sequence"/>
</dbReference>
<dbReference type="EMBL" id="VHSG01000007">
    <property type="protein sequence ID" value="TQV82419.1"/>
    <property type="molecule type" value="Genomic_DNA"/>
</dbReference>